<protein>
    <submittedName>
        <fullName evidence="3">Uncharacterized protein LOC108557004</fullName>
    </submittedName>
</protein>
<dbReference type="Pfam" id="PF07686">
    <property type="entry name" value="V-set"/>
    <property type="match status" value="1"/>
</dbReference>
<sequence>MFPKIRGDRSEPRKKTVEVSSLRKNYRYICNLQEDGVGALEELRPTVGEEVADLEAVVRVLPLYKRKWRPEPSHVTDSRPSRLKIASAVYSIEAVQGGVAKLPCDIAPSLPGDKMSIVIWYKDGTARKSPIYSFDARDKKPEEGKHWADEAVLGGRAFFRYQEELAKLTLDNVKDSDGGVYNCRVDFKQTPTRNVKVNLTVI</sequence>
<organism evidence="2 3">
    <name type="scientific">Nicrophorus vespilloides</name>
    <name type="common">Boreal carrion beetle</name>
    <dbReference type="NCBI Taxonomy" id="110193"/>
    <lineage>
        <taxon>Eukaryota</taxon>
        <taxon>Metazoa</taxon>
        <taxon>Ecdysozoa</taxon>
        <taxon>Arthropoda</taxon>
        <taxon>Hexapoda</taxon>
        <taxon>Insecta</taxon>
        <taxon>Pterygota</taxon>
        <taxon>Neoptera</taxon>
        <taxon>Endopterygota</taxon>
        <taxon>Coleoptera</taxon>
        <taxon>Polyphaga</taxon>
        <taxon>Staphyliniformia</taxon>
        <taxon>Silphidae</taxon>
        <taxon>Nicrophorinae</taxon>
        <taxon>Nicrophorus</taxon>
    </lineage>
</organism>
<gene>
    <name evidence="3" type="primary">LOC108557004</name>
</gene>
<name>A0ABM1M2R0_NICVS</name>
<evidence type="ECO:0000313" key="2">
    <source>
        <dbReference type="Proteomes" id="UP000695000"/>
    </source>
</evidence>
<keyword evidence="2" id="KW-1185">Reference proteome</keyword>
<dbReference type="Proteomes" id="UP000695000">
    <property type="component" value="Unplaced"/>
</dbReference>
<dbReference type="SMART" id="SM00409">
    <property type="entry name" value="IG"/>
    <property type="match status" value="1"/>
</dbReference>
<evidence type="ECO:0000313" key="3">
    <source>
        <dbReference type="RefSeq" id="XP_017768860.1"/>
    </source>
</evidence>
<proteinExistence type="predicted"/>
<dbReference type="InterPro" id="IPR013783">
    <property type="entry name" value="Ig-like_fold"/>
</dbReference>
<dbReference type="PANTHER" id="PTHR23278:SF30">
    <property type="entry name" value="SIDESTEP VIII, ISOFORM B"/>
    <property type="match status" value="1"/>
</dbReference>
<evidence type="ECO:0000259" key="1">
    <source>
        <dbReference type="PROSITE" id="PS50835"/>
    </source>
</evidence>
<feature type="non-terminal residue" evidence="3">
    <location>
        <position position="202"/>
    </location>
</feature>
<dbReference type="SUPFAM" id="SSF48726">
    <property type="entry name" value="Immunoglobulin"/>
    <property type="match status" value="1"/>
</dbReference>
<dbReference type="RefSeq" id="XP_017768860.1">
    <property type="nucleotide sequence ID" value="XM_017913371.1"/>
</dbReference>
<dbReference type="InterPro" id="IPR013106">
    <property type="entry name" value="Ig_V-set"/>
</dbReference>
<dbReference type="CDD" id="cd00096">
    <property type="entry name" value="Ig"/>
    <property type="match status" value="1"/>
</dbReference>
<dbReference type="InterPro" id="IPR003599">
    <property type="entry name" value="Ig_sub"/>
</dbReference>
<dbReference type="Gene3D" id="2.60.40.10">
    <property type="entry name" value="Immunoglobulins"/>
    <property type="match status" value="1"/>
</dbReference>
<dbReference type="PANTHER" id="PTHR23278">
    <property type="entry name" value="SIDESTEP PROTEIN"/>
    <property type="match status" value="1"/>
</dbReference>
<dbReference type="InterPro" id="IPR007110">
    <property type="entry name" value="Ig-like_dom"/>
</dbReference>
<feature type="domain" description="Ig-like" evidence="1">
    <location>
        <begin position="80"/>
        <end position="200"/>
    </location>
</feature>
<dbReference type="PROSITE" id="PS50835">
    <property type="entry name" value="IG_LIKE"/>
    <property type="match status" value="1"/>
</dbReference>
<dbReference type="GeneID" id="108557004"/>
<accession>A0ABM1M2R0</accession>
<reference evidence="3" key="1">
    <citation type="submission" date="2025-08" db="UniProtKB">
        <authorList>
            <consortium name="RefSeq"/>
        </authorList>
    </citation>
    <scope>IDENTIFICATION</scope>
    <source>
        <tissue evidence="3">Whole Larva</tissue>
    </source>
</reference>
<dbReference type="InterPro" id="IPR036179">
    <property type="entry name" value="Ig-like_dom_sf"/>
</dbReference>